<dbReference type="GeneTree" id="ENSGT00950000182812"/>
<dbReference type="OMA" id="FKGRIMW"/>
<protein>
    <recommendedName>
        <fullName evidence="3">SPIN-DOC-like zinc-finger domain-containing protein</fullName>
    </recommendedName>
</protein>
<keyword evidence="2" id="KW-1185">Reference proteome</keyword>
<organism evidence="1 2">
    <name type="scientific">Gadus morhua</name>
    <name type="common">Atlantic cod</name>
    <dbReference type="NCBI Taxonomy" id="8049"/>
    <lineage>
        <taxon>Eukaryota</taxon>
        <taxon>Metazoa</taxon>
        <taxon>Chordata</taxon>
        <taxon>Craniata</taxon>
        <taxon>Vertebrata</taxon>
        <taxon>Euteleostomi</taxon>
        <taxon>Actinopterygii</taxon>
        <taxon>Neopterygii</taxon>
        <taxon>Teleostei</taxon>
        <taxon>Neoteleostei</taxon>
        <taxon>Acanthomorphata</taxon>
        <taxon>Zeiogadaria</taxon>
        <taxon>Gadariae</taxon>
        <taxon>Gadiformes</taxon>
        <taxon>Gadoidei</taxon>
        <taxon>Gadidae</taxon>
        <taxon>Gadus</taxon>
    </lineage>
</organism>
<dbReference type="PANTHER" id="PTHR45913:SF11">
    <property type="entry name" value="EPM2A-INTERACTING PROTEIN 1"/>
    <property type="match status" value="1"/>
</dbReference>
<dbReference type="AlphaFoldDB" id="A0A8C5A913"/>
<evidence type="ECO:0000313" key="1">
    <source>
        <dbReference type="Ensembl" id="ENSGMOP00000028369.1"/>
    </source>
</evidence>
<evidence type="ECO:0000313" key="2">
    <source>
        <dbReference type="Proteomes" id="UP000694546"/>
    </source>
</evidence>
<sequence>MATDMTGKPICLVCGADVAVTKEYNLRRTYETRHQDKYKDMNIQQKLQKVVELKRSLVSQQIMFVKAKIQSDAAVKASFIVVDEIAKSARPFTEGEFQKNCLLKFCDVVCPDERQAFLNVSLSRNTVVDHVCELSTNLQQQLTEQGIHVDSSLRVTEELLGLKSMHGTTTGKDLFELVCKCVNEMGLPWDKLVGLTTDVAPAMCGQKNGLVGRIWVKMLEVNGAGELTAYHCIIHQESFCGKALKMDHVMRTVTQAVNFIRAKGLNHRQFKSFLVEIGSEYGDVVYHTEVWWLSWGRVLNRCFELREDMSVHGKQRERQQSSGTKGFGVDGRFCVTLRAISMRSTCSFKGRIMWSLTCTLR</sequence>
<reference evidence="1" key="2">
    <citation type="submission" date="2025-09" db="UniProtKB">
        <authorList>
            <consortium name="Ensembl"/>
        </authorList>
    </citation>
    <scope>IDENTIFICATION</scope>
</reference>
<reference evidence="1" key="1">
    <citation type="submission" date="2025-08" db="UniProtKB">
        <authorList>
            <consortium name="Ensembl"/>
        </authorList>
    </citation>
    <scope>IDENTIFICATION</scope>
</reference>
<dbReference type="Proteomes" id="UP000694546">
    <property type="component" value="Chromosome 5"/>
</dbReference>
<name>A0A8C5A913_GADMO</name>
<dbReference type="Ensembl" id="ENSGMOT00000041216.1">
    <property type="protein sequence ID" value="ENSGMOP00000028369.1"/>
    <property type="gene ID" value="ENSGMOG00000033260.1"/>
</dbReference>
<evidence type="ECO:0008006" key="3">
    <source>
        <dbReference type="Google" id="ProtNLM"/>
    </source>
</evidence>
<proteinExistence type="predicted"/>
<accession>A0A8C5A913</accession>
<dbReference type="PANTHER" id="PTHR45913">
    <property type="entry name" value="EPM2A-INTERACTING PROTEIN 1"/>
    <property type="match status" value="1"/>
</dbReference>